<name>A0A6A6DQZ1_9PEZI</name>
<organism evidence="1 2">
    <name type="scientific">Zopfia rhizophila CBS 207.26</name>
    <dbReference type="NCBI Taxonomy" id="1314779"/>
    <lineage>
        <taxon>Eukaryota</taxon>
        <taxon>Fungi</taxon>
        <taxon>Dikarya</taxon>
        <taxon>Ascomycota</taxon>
        <taxon>Pezizomycotina</taxon>
        <taxon>Dothideomycetes</taxon>
        <taxon>Dothideomycetes incertae sedis</taxon>
        <taxon>Zopfiaceae</taxon>
        <taxon>Zopfia</taxon>
    </lineage>
</organism>
<evidence type="ECO:0000313" key="1">
    <source>
        <dbReference type="EMBL" id="KAF2180738.1"/>
    </source>
</evidence>
<keyword evidence="2" id="KW-1185">Reference proteome</keyword>
<gene>
    <name evidence="1" type="ORF">K469DRAFT_591238</name>
</gene>
<sequence length="49" mass="5688">HTCYCECIEPFTGRTPEIVNIPTKPNPIGFKIWVLAQIGYVLDILWQIR</sequence>
<accession>A0A6A6DQZ1</accession>
<feature type="non-terminal residue" evidence="1">
    <location>
        <position position="1"/>
    </location>
</feature>
<evidence type="ECO:0000313" key="2">
    <source>
        <dbReference type="Proteomes" id="UP000800200"/>
    </source>
</evidence>
<proteinExistence type="predicted"/>
<dbReference type="Proteomes" id="UP000800200">
    <property type="component" value="Unassembled WGS sequence"/>
</dbReference>
<reference evidence="1" key="1">
    <citation type="journal article" date="2020" name="Stud. Mycol.">
        <title>101 Dothideomycetes genomes: a test case for predicting lifestyles and emergence of pathogens.</title>
        <authorList>
            <person name="Haridas S."/>
            <person name="Albert R."/>
            <person name="Binder M."/>
            <person name="Bloem J."/>
            <person name="Labutti K."/>
            <person name="Salamov A."/>
            <person name="Andreopoulos B."/>
            <person name="Baker S."/>
            <person name="Barry K."/>
            <person name="Bills G."/>
            <person name="Bluhm B."/>
            <person name="Cannon C."/>
            <person name="Castanera R."/>
            <person name="Culley D."/>
            <person name="Daum C."/>
            <person name="Ezra D."/>
            <person name="Gonzalez J."/>
            <person name="Henrissat B."/>
            <person name="Kuo A."/>
            <person name="Liang C."/>
            <person name="Lipzen A."/>
            <person name="Lutzoni F."/>
            <person name="Magnuson J."/>
            <person name="Mondo S."/>
            <person name="Nolan M."/>
            <person name="Ohm R."/>
            <person name="Pangilinan J."/>
            <person name="Park H.-J."/>
            <person name="Ramirez L."/>
            <person name="Alfaro M."/>
            <person name="Sun H."/>
            <person name="Tritt A."/>
            <person name="Yoshinaga Y."/>
            <person name="Zwiers L.-H."/>
            <person name="Turgeon B."/>
            <person name="Goodwin S."/>
            <person name="Spatafora J."/>
            <person name="Crous P."/>
            <person name="Grigoriev I."/>
        </authorList>
    </citation>
    <scope>NUCLEOTIDE SEQUENCE</scope>
    <source>
        <strain evidence="1">CBS 207.26</strain>
    </source>
</reference>
<dbReference type="EMBL" id="ML994656">
    <property type="protein sequence ID" value="KAF2180738.1"/>
    <property type="molecule type" value="Genomic_DNA"/>
</dbReference>
<dbReference type="AlphaFoldDB" id="A0A6A6DQZ1"/>
<dbReference type="OrthoDB" id="3903104at2759"/>
<protein>
    <submittedName>
        <fullName evidence="1">Pea pathogenicity protein</fullName>
    </submittedName>
</protein>